<organism evidence="2 3">
    <name type="scientific">Myotis myotis</name>
    <name type="common">Greater mouse-eared bat</name>
    <name type="synonym">Vespertilio myotis</name>
    <dbReference type="NCBI Taxonomy" id="51298"/>
    <lineage>
        <taxon>Eukaryota</taxon>
        <taxon>Metazoa</taxon>
        <taxon>Chordata</taxon>
        <taxon>Craniata</taxon>
        <taxon>Vertebrata</taxon>
        <taxon>Euteleostomi</taxon>
        <taxon>Mammalia</taxon>
        <taxon>Eutheria</taxon>
        <taxon>Laurasiatheria</taxon>
        <taxon>Chiroptera</taxon>
        <taxon>Yangochiroptera</taxon>
        <taxon>Vespertilionidae</taxon>
        <taxon>Myotis</taxon>
    </lineage>
</organism>
<feature type="compositionally biased region" description="Basic and acidic residues" evidence="1">
    <location>
        <begin position="1"/>
        <end position="11"/>
    </location>
</feature>
<gene>
    <name evidence="2" type="ORF">mMyoMyo1_011207</name>
</gene>
<dbReference type="Proteomes" id="UP000527355">
    <property type="component" value="Unassembled WGS sequence"/>
</dbReference>
<dbReference type="EMBL" id="JABWUV010000041">
    <property type="protein sequence ID" value="KAF6269942.1"/>
    <property type="molecule type" value="Genomic_DNA"/>
</dbReference>
<evidence type="ECO:0000256" key="1">
    <source>
        <dbReference type="SAM" id="MobiDB-lite"/>
    </source>
</evidence>
<proteinExistence type="predicted"/>
<dbReference type="AlphaFoldDB" id="A0A7J7R1J1"/>
<protein>
    <submittedName>
        <fullName evidence="2">Uncharacterized protein</fullName>
    </submittedName>
</protein>
<accession>A0A7J7R1J1</accession>
<evidence type="ECO:0000313" key="3">
    <source>
        <dbReference type="Proteomes" id="UP000527355"/>
    </source>
</evidence>
<feature type="region of interest" description="Disordered" evidence="1">
    <location>
        <begin position="1"/>
        <end position="31"/>
    </location>
</feature>
<comment type="caution">
    <text evidence="2">The sequence shown here is derived from an EMBL/GenBank/DDBJ whole genome shotgun (WGS) entry which is preliminary data.</text>
</comment>
<feature type="region of interest" description="Disordered" evidence="1">
    <location>
        <begin position="51"/>
        <end position="131"/>
    </location>
</feature>
<name>A0A7J7R1J1_MYOMY</name>
<evidence type="ECO:0000313" key="2">
    <source>
        <dbReference type="EMBL" id="KAF6269942.1"/>
    </source>
</evidence>
<reference evidence="2 3" key="1">
    <citation type="journal article" date="2020" name="Nature">
        <title>Six reference-quality genomes reveal evolution of bat adaptations.</title>
        <authorList>
            <person name="Jebb D."/>
            <person name="Huang Z."/>
            <person name="Pippel M."/>
            <person name="Hughes G.M."/>
            <person name="Lavrichenko K."/>
            <person name="Devanna P."/>
            <person name="Winkler S."/>
            <person name="Jermiin L.S."/>
            <person name="Skirmuntt E.C."/>
            <person name="Katzourakis A."/>
            <person name="Burkitt-Gray L."/>
            <person name="Ray D.A."/>
            <person name="Sullivan K.A.M."/>
            <person name="Roscito J.G."/>
            <person name="Kirilenko B.M."/>
            <person name="Davalos L.M."/>
            <person name="Corthals A.P."/>
            <person name="Power M.L."/>
            <person name="Jones G."/>
            <person name="Ransome R.D."/>
            <person name="Dechmann D.K.N."/>
            <person name="Locatelli A.G."/>
            <person name="Puechmaille S.J."/>
            <person name="Fedrigo O."/>
            <person name="Jarvis E.D."/>
            <person name="Hiller M."/>
            <person name="Vernes S.C."/>
            <person name="Myers E.W."/>
            <person name="Teeling E.C."/>
        </authorList>
    </citation>
    <scope>NUCLEOTIDE SEQUENCE [LARGE SCALE GENOMIC DNA]</scope>
    <source>
        <strain evidence="2">MMyoMyo1</strain>
        <tissue evidence="2">Flight muscle</tissue>
    </source>
</reference>
<sequence>MDRPLTGHGDRWGVTSASQRGGEFANRERGNDGEQAYVLLEWLVREDEDARARHSHHHHPCGRGGHPHLDDAPSQPPAGGPSLLTISCDCDRAGEMAPLPGDSPELSSVRAEGVGVNETRQMPLQGQGGYL</sequence>
<keyword evidence="3" id="KW-1185">Reference proteome</keyword>